<reference evidence="2" key="1">
    <citation type="journal article" date="2020" name="G3 (Bethesda)">
        <title>High-Quality Assemblies for Three Invasive Social Wasps from the &lt;i&gt;Vespula&lt;/i&gt; Genus.</title>
        <authorList>
            <person name="Harrop T.W.R."/>
            <person name="Guhlin J."/>
            <person name="McLaughlin G.M."/>
            <person name="Permina E."/>
            <person name="Stockwell P."/>
            <person name="Gilligan J."/>
            <person name="Le Lec M.F."/>
            <person name="Gruber M.A.M."/>
            <person name="Quinn O."/>
            <person name="Lovegrove M."/>
            <person name="Duncan E.J."/>
            <person name="Remnant E.J."/>
            <person name="Van Eeckhoven J."/>
            <person name="Graham B."/>
            <person name="Knapp R.A."/>
            <person name="Langford K.W."/>
            <person name="Kronenberg Z."/>
            <person name="Press M.O."/>
            <person name="Eacker S.M."/>
            <person name="Wilson-Rankin E.E."/>
            <person name="Purcell J."/>
            <person name="Lester P.J."/>
            <person name="Dearden P.K."/>
        </authorList>
    </citation>
    <scope>NUCLEOTIDE SEQUENCE</scope>
    <source>
        <strain evidence="2">Volc-1</strain>
    </source>
</reference>
<dbReference type="EMBL" id="JACSDY010000008">
    <property type="protein sequence ID" value="KAF7421368.1"/>
    <property type="molecule type" value="Genomic_DNA"/>
</dbReference>
<organism evidence="2 3">
    <name type="scientific">Vespula pensylvanica</name>
    <name type="common">Western yellow jacket</name>
    <name type="synonym">Wasp</name>
    <dbReference type="NCBI Taxonomy" id="30213"/>
    <lineage>
        <taxon>Eukaryota</taxon>
        <taxon>Metazoa</taxon>
        <taxon>Ecdysozoa</taxon>
        <taxon>Arthropoda</taxon>
        <taxon>Hexapoda</taxon>
        <taxon>Insecta</taxon>
        <taxon>Pterygota</taxon>
        <taxon>Neoptera</taxon>
        <taxon>Endopterygota</taxon>
        <taxon>Hymenoptera</taxon>
        <taxon>Apocrita</taxon>
        <taxon>Aculeata</taxon>
        <taxon>Vespoidea</taxon>
        <taxon>Vespidae</taxon>
        <taxon>Vespinae</taxon>
        <taxon>Vespula</taxon>
    </lineage>
</organism>
<dbReference type="Proteomes" id="UP000600918">
    <property type="component" value="Unassembled WGS sequence"/>
</dbReference>
<dbReference type="AlphaFoldDB" id="A0A834U813"/>
<proteinExistence type="predicted"/>
<gene>
    <name evidence="2" type="ORF">H0235_009204</name>
</gene>
<feature type="region of interest" description="Disordered" evidence="1">
    <location>
        <begin position="122"/>
        <end position="141"/>
    </location>
</feature>
<feature type="compositionally biased region" description="Polar residues" evidence="1">
    <location>
        <begin position="123"/>
        <end position="141"/>
    </location>
</feature>
<sequence>MEPVSTYRLTDKNGLRFPVKRVEIFASRSRDTTSRFGKKREKKSSDAHDSCYEILRVSRRGKKTDTDQDRSNLPGRVNQNLAGTRLPLLPAQKEQVRDDSLCARGNAPEKWLSALAKERKCRSNYSNGGLQTGTSRNYYGE</sequence>
<accession>A0A834U813</accession>
<name>A0A834U813_VESPE</name>
<evidence type="ECO:0000313" key="3">
    <source>
        <dbReference type="Proteomes" id="UP000600918"/>
    </source>
</evidence>
<keyword evidence="3" id="KW-1185">Reference proteome</keyword>
<comment type="caution">
    <text evidence="2">The sequence shown here is derived from an EMBL/GenBank/DDBJ whole genome shotgun (WGS) entry which is preliminary data.</text>
</comment>
<feature type="region of interest" description="Disordered" evidence="1">
    <location>
        <begin position="28"/>
        <end position="92"/>
    </location>
</feature>
<evidence type="ECO:0000313" key="2">
    <source>
        <dbReference type="EMBL" id="KAF7421368.1"/>
    </source>
</evidence>
<protein>
    <submittedName>
        <fullName evidence="2">Uncharacterized protein</fullName>
    </submittedName>
</protein>
<evidence type="ECO:0000256" key="1">
    <source>
        <dbReference type="SAM" id="MobiDB-lite"/>
    </source>
</evidence>